<name>A0A937CLH2_9HYPH</name>
<keyword evidence="2" id="KW-1185">Reference proteome</keyword>
<evidence type="ECO:0000313" key="2">
    <source>
        <dbReference type="Proteomes" id="UP000633219"/>
    </source>
</evidence>
<dbReference type="Proteomes" id="UP000633219">
    <property type="component" value="Unassembled WGS sequence"/>
</dbReference>
<protein>
    <submittedName>
        <fullName evidence="1">Uncharacterized protein</fullName>
    </submittedName>
</protein>
<dbReference type="EMBL" id="JAEQNC010000007">
    <property type="protein sequence ID" value="MBL0373190.1"/>
    <property type="molecule type" value="Genomic_DNA"/>
</dbReference>
<organism evidence="1 2">
    <name type="scientific">Rhizobium setariae</name>
    <dbReference type="NCBI Taxonomy" id="2801340"/>
    <lineage>
        <taxon>Bacteria</taxon>
        <taxon>Pseudomonadati</taxon>
        <taxon>Pseudomonadota</taxon>
        <taxon>Alphaproteobacteria</taxon>
        <taxon>Hyphomicrobiales</taxon>
        <taxon>Rhizobiaceae</taxon>
        <taxon>Rhizobium/Agrobacterium group</taxon>
        <taxon>Rhizobium</taxon>
    </lineage>
</organism>
<reference evidence="1" key="1">
    <citation type="submission" date="2021-01" db="EMBL/GenBank/DDBJ databases">
        <title>Rhizobium sp. strain KVB221 16S ribosomal RNA gene Genome sequencing and assembly.</title>
        <authorList>
            <person name="Kang M."/>
        </authorList>
    </citation>
    <scope>NUCLEOTIDE SEQUENCE</scope>
    <source>
        <strain evidence="1">KVB221</strain>
    </source>
</reference>
<comment type="caution">
    <text evidence="1">The sequence shown here is derived from an EMBL/GenBank/DDBJ whole genome shotgun (WGS) entry which is preliminary data.</text>
</comment>
<proteinExistence type="predicted"/>
<evidence type="ECO:0000313" key="1">
    <source>
        <dbReference type="EMBL" id="MBL0373190.1"/>
    </source>
</evidence>
<gene>
    <name evidence="1" type="ORF">JJB09_14230</name>
</gene>
<dbReference type="RefSeq" id="WP_201659235.1">
    <property type="nucleotide sequence ID" value="NZ_JAEQNC010000007.1"/>
</dbReference>
<dbReference type="AlphaFoldDB" id="A0A937CLH2"/>
<accession>A0A937CLH2</accession>
<sequence length="61" mass="7101">MSILAYDPHYGHSARGNEHPGFIASLRKRWSDYRMMREIESVPFDVMKDVGFRAPDSTNEK</sequence>